<feature type="compositionally biased region" description="Basic and acidic residues" evidence="1">
    <location>
        <begin position="260"/>
        <end position="277"/>
    </location>
</feature>
<accession>A0AAD8YBA2</accession>
<evidence type="ECO:0000313" key="2">
    <source>
        <dbReference type="EMBL" id="KAK1743289.1"/>
    </source>
</evidence>
<protein>
    <submittedName>
        <fullName evidence="2">Uncharacterized protein</fullName>
    </submittedName>
</protein>
<keyword evidence="3" id="KW-1185">Reference proteome</keyword>
<gene>
    <name evidence="2" type="ORF">QTG54_005910</name>
</gene>
<evidence type="ECO:0000313" key="3">
    <source>
        <dbReference type="Proteomes" id="UP001224775"/>
    </source>
</evidence>
<reference evidence="2" key="1">
    <citation type="submission" date="2023-06" db="EMBL/GenBank/DDBJ databases">
        <title>Survivors Of The Sea: Transcriptome response of Skeletonema marinoi to long-term dormancy.</title>
        <authorList>
            <person name="Pinder M.I.M."/>
            <person name="Kourtchenko O."/>
            <person name="Robertson E.K."/>
            <person name="Larsson T."/>
            <person name="Maumus F."/>
            <person name="Osuna-Cruz C.M."/>
            <person name="Vancaester E."/>
            <person name="Stenow R."/>
            <person name="Vandepoele K."/>
            <person name="Ploug H."/>
            <person name="Bruchert V."/>
            <person name="Godhe A."/>
            <person name="Topel M."/>
        </authorList>
    </citation>
    <scope>NUCLEOTIDE SEQUENCE</scope>
    <source>
        <strain evidence="2">R05AC</strain>
    </source>
</reference>
<proteinExistence type="predicted"/>
<feature type="region of interest" description="Disordered" evidence="1">
    <location>
        <begin position="257"/>
        <end position="277"/>
    </location>
</feature>
<organism evidence="2 3">
    <name type="scientific">Skeletonema marinoi</name>
    <dbReference type="NCBI Taxonomy" id="267567"/>
    <lineage>
        <taxon>Eukaryota</taxon>
        <taxon>Sar</taxon>
        <taxon>Stramenopiles</taxon>
        <taxon>Ochrophyta</taxon>
        <taxon>Bacillariophyta</taxon>
        <taxon>Coscinodiscophyceae</taxon>
        <taxon>Thalassiosirophycidae</taxon>
        <taxon>Thalassiosirales</taxon>
        <taxon>Skeletonemataceae</taxon>
        <taxon>Skeletonema</taxon>
        <taxon>Skeletonema marinoi-dohrnii complex</taxon>
    </lineage>
</organism>
<dbReference type="EMBL" id="JATAAI010000009">
    <property type="protein sequence ID" value="KAK1743289.1"/>
    <property type="molecule type" value="Genomic_DNA"/>
</dbReference>
<feature type="region of interest" description="Disordered" evidence="1">
    <location>
        <begin position="1"/>
        <end position="20"/>
    </location>
</feature>
<feature type="compositionally biased region" description="Basic residues" evidence="1">
    <location>
        <begin position="93"/>
        <end position="102"/>
    </location>
</feature>
<dbReference type="Proteomes" id="UP001224775">
    <property type="component" value="Unassembled WGS sequence"/>
</dbReference>
<feature type="region of interest" description="Disordered" evidence="1">
    <location>
        <begin position="78"/>
        <end position="140"/>
    </location>
</feature>
<name>A0AAD8YBA2_9STRA</name>
<evidence type="ECO:0000256" key="1">
    <source>
        <dbReference type="SAM" id="MobiDB-lite"/>
    </source>
</evidence>
<sequence>MSTSSTLPQPPLGGNEQPYSYVPYDGLETDWLGDELRLRSCLINSPSSESNDKANCNHGGRYAPGTLVWVLLSKKKPKDAQNCNSGFHDTALHKKRRNKKNKGSGSGDAESEESNQASSSKQNIDDQNNDHGHESNQATLYNRSKKEFFLRARVISDDEVVNDETSEQERSKRRVLVRYSKGATYRVRAYNLLSVLEPSVHKDALPPLVVVTPETHIYRRIAKVHTTPEDSFMEIGCDYGITVDKIQTSIEEAGNVPKEWPSETKNEVPIDEKKEDDGNSARVSCVGVDRSIESIDIAIKRYKCKFLLVNVLVPEEMDTLRTTCESSLQGEAPSIICVDINGNREIDGVLRCVQMIMNEKWKRQPRMIIVKSRFLYWDLKERKKQQE</sequence>
<comment type="caution">
    <text evidence="2">The sequence shown here is derived from an EMBL/GenBank/DDBJ whole genome shotgun (WGS) entry which is preliminary data.</text>
</comment>
<dbReference type="AlphaFoldDB" id="A0AAD8YBA2"/>